<keyword evidence="3" id="KW-1185">Reference proteome</keyword>
<feature type="region of interest" description="Disordered" evidence="1">
    <location>
        <begin position="54"/>
        <end position="105"/>
    </location>
</feature>
<sequence length="182" mass="20054">MEIGRETDGLYILREAIKPVAAAAMIKGNYNMAFKLFLVSRDVSFRETVFPFKERNYGDNEDGDSFLLDRTPTESMTSATPEARPQTTNSDNGQDNVSNTSSEGTHLENTADVEENLANSEANINPNSTDNISDSSMPAEMSQQQIVTIEQDAGEQTIDQNTGEQLEELAAGNQYDNQESNK</sequence>
<name>A0A1J6ICV0_NICAT</name>
<protein>
    <submittedName>
        <fullName evidence="2">Uncharacterized protein</fullName>
    </submittedName>
</protein>
<gene>
    <name evidence="2" type="ORF">A4A49_56589</name>
</gene>
<feature type="compositionally biased region" description="Polar residues" evidence="1">
    <location>
        <begin position="120"/>
        <end position="148"/>
    </location>
</feature>
<evidence type="ECO:0000313" key="2">
    <source>
        <dbReference type="EMBL" id="OIT02228.1"/>
    </source>
</evidence>
<evidence type="ECO:0000313" key="3">
    <source>
        <dbReference type="Proteomes" id="UP000187609"/>
    </source>
</evidence>
<feature type="region of interest" description="Disordered" evidence="1">
    <location>
        <begin position="120"/>
        <end position="164"/>
    </location>
</feature>
<dbReference type="EMBL" id="MJEQ01037188">
    <property type="protein sequence ID" value="OIT02228.1"/>
    <property type="molecule type" value="Genomic_DNA"/>
</dbReference>
<evidence type="ECO:0000256" key="1">
    <source>
        <dbReference type="SAM" id="MobiDB-lite"/>
    </source>
</evidence>
<dbReference type="AlphaFoldDB" id="A0A1J6ICV0"/>
<accession>A0A1J6ICV0</accession>
<dbReference type="Gramene" id="OIT02228">
    <property type="protein sequence ID" value="OIT02228"/>
    <property type="gene ID" value="A4A49_56589"/>
</dbReference>
<dbReference type="Proteomes" id="UP000187609">
    <property type="component" value="Unassembled WGS sequence"/>
</dbReference>
<feature type="non-terminal residue" evidence="2">
    <location>
        <position position="182"/>
    </location>
</feature>
<reference evidence="2" key="1">
    <citation type="submission" date="2016-11" db="EMBL/GenBank/DDBJ databases">
        <title>The genome of Nicotiana attenuata.</title>
        <authorList>
            <person name="Xu S."/>
            <person name="Brockmoeller T."/>
            <person name="Gaquerel E."/>
            <person name="Navarro A."/>
            <person name="Kuhl H."/>
            <person name="Gase K."/>
            <person name="Ling Z."/>
            <person name="Zhou W."/>
            <person name="Kreitzer C."/>
            <person name="Stanke M."/>
            <person name="Tang H."/>
            <person name="Lyons E."/>
            <person name="Pandey P."/>
            <person name="Pandey S.P."/>
            <person name="Timmermann B."/>
            <person name="Baldwin I.T."/>
        </authorList>
    </citation>
    <scope>NUCLEOTIDE SEQUENCE [LARGE SCALE GENOMIC DNA]</scope>
    <source>
        <strain evidence="2">UT</strain>
    </source>
</reference>
<organism evidence="2 3">
    <name type="scientific">Nicotiana attenuata</name>
    <name type="common">Coyote tobacco</name>
    <dbReference type="NCBI Taxonomy" id="49451"/>
    <lineage>
        <taxon>Eukaryota</taxon>
        <taxon>Viridiplantae</taxon>
        <taxon>Streptophyta</taxon>
        <taxon>Embryophyta</taxon>
        <taxon>Tracheophyta</taxon>
        <taxon>Spermatophyta</taxon>
        <taxon>Magnoliopsida</taxon>
        <taxon>eudicotyledons</taxon>
        <taxon>Gunneridae</taxon>
        <taxon>Pentapetalae</taxon>
        <taxon>asterids</taxon>
        <taxon>lamiids</taxon>
        <taxon>Solanales</taxon>
        <taxon>Solanaceae</taxon>
        <taxon>Nicotianoideae</taxon>
        <taxon>Nicotianeae</taxon>
        <taxon>Nicotiana</taxon>
    </lineage>
</organism>
<proteinExistence type="predicted"/>
<feature type="compositionally biased region" description="Polar residues" evidence="1">
    <location>
        <begin position="73"/>
        <end position="105"/>
    </location>
</feature>
<comment type="caution">
    <text evidence="2">The sequence shown here is derived from an EMBL/GenBank/DDBJ whole genome shotgun (WGS) entry which is preliminary data.</text>
</comment>